<protein>
    <submittedName>
        <fullName evidence="2">Uncharacterized protein</fullName>
    </submittedName>
</protein>
<dbReference type="AlphaFoldDB" id="A0A378JMU8"/>
<accession>A0A378JMU8</accession>
<feature type="chain" id="PRO_5016911901" evidence="1">
    <location>
        <begin position="35"/>
        <end position="140"/>
    </location>
</feature>
<dbReference type="Proteomes" id="UP000254794">
    <property type="component" value="Unassembled WGS sequence"/>
</dbReference>
<keyword evidence="1" id="KW-0732">Signal</keyword>
<feature type="signal peptide" evidence="1">
    <location>
        <begin position="1"/>
        <end position="34"/>
    </location>
</feature>
<evidence type="ECO:0000313" key="3">
    <source>
        <dbReference type="Proteomes" id="UP000254794"/>
    </source>
</evidence>
<sequence>MLTILDQSRGNIMLKKVKAILLCTSALLATSSFATNFELAKGISKEYDLPPNQVQTLSNYLPWTVTATCKVRTEKNAKSAIYIEAFQRKFIVNGHILTEGDTLKIVVSPNERIEIEADAHAQAYLTNQSEQLVNLHCSTK</sequence>
<evidence type="ECO:0000256" key="1">
    <source>
        <dbReference type="SAM" id="SignalP"/>
    </source>
</evidence>
<organism evidence="2 3">
    <name type="scientific">Legionella busanensis</name>
    <dbReference type="NCBI Taxonomy" id="190655"/>
    <lineage>
        <taxon>Bacteria</taxon>
        <taxon>Pseudomonadati</taxon>
        <taxon>Pseudomonadota</taxon>
        <taxon>Gammaproteobacteria</taxon>
        <taxon>Legionellales</taxon>
        <taxon>Legionellaceae</taxon>
        <taxon>Legionella</taxon>
    </lineage>
</organism>
<proteinExistence type="predicted"/>
<evidence type="ECO:0000313" key="2">
    <source>
        <dbReference type="EMBL" id="STX52564.1"/>
    </source>
</evidence>
<name>A0A378JMU8_9GAMM</name>
<dbReference type="EMBL" id="UGOD01000001">
    <property type="protein sequence ID" value="STX52564.1"/>
    <property type="molecule type" value="Genomic_DNA"/>
</dbReference>
<gene>
    <name evidence="2" type="ORF">NCTC13316_02681</name>
</gene>
<reference evidence="2 3" key="1">
    <citation type="submission" date="2018-06" db="EMBL/GenBank/DDBJ databases">
        <authorList>
            <consortium name="Pathogen Informatics"/>
            <person name="Doyle S."/>
        </authorList>
    </citation>
    <scope>NUCLEOTIDE SEQUENCE [LARGE SCALE GENOMIC DNA]</scope>
    <source>
        <strain evidence="2 3">NCTC13316</strain>
    </source>
</reference>
<keyword evidence="3" id="KW-1185">Reference proteome</keyword>